<evidence type="ECO:0000313" key="2">
    <source>
        <dbReference type="Proteomes" id="UP000557899"/>
    </source>
</evidence>
<dbReference type="PANTHER" id="PTHR32325:SF4">
    <property type="entry name" value="TRYPTOPHANASE"/>
    <property type="match status" value="1"/>
</dbReference>
<dbReference type="InterPro" id="IPR015422">
    <property type="entry name" value="PyrdxlP-dep_Trfase_small"/>
</dbReference>
<dbReference type="SUPFAM" id="SSF53383">
    <property type="entry name" value="PLP-dependent transferases"/>
    <property type="match status" value="1"/>
</dbReference>
<dbReference type="Gene3D" id="3.90.1150.10">
    <property type="entry name" value="Aspartate Aminotransferase, domain 1"/>
    <property type="match status" value="1"/>
</dbReference>
<dbReference type="AlphaFoldDB" id="A0A7X6PLM9"/>
<feature type="non-terminal residue" evidence="1">
    <location>
        <position position="81"/>
    </location>
</feature>
<sequence length="81" mass="9213">MSKVTFFRGQQLPLEMHKVRIIQKLTLLPIEERKEAMAEAGYNTFLLENKDVFLDMLTDSGVNAMSQDQQAAMLMADDAYA</sequence>
<comment type="caution">
    <text evidence="1">The sequence shown here is derived from an EMBL/GenBank/DDBJ whole genome shotgun (WGS) entry which is preliminary data.</text>
</comment>
<reference evidence="1 2" key="1">
    <citation type="journal article" date="2020" name="Biotechnol. Biofuels">
        <title>New insights from the biogas microbiome by comprehensive genome-resolved metagenomics of nearly 1600 species originating from multiple anaerobic digesters.</title>
        <authorList>
            <person name="Campanaro S."/>
            <person name="Treu L."/>
            <person name="Rodriguez-R L.M."/>
            <person name="Kovalovszki A."/>
            <person name="Ziels R.M."/>
            <person name="Maus I."/>
            <person name="Zhu X."/>
            <person name="Kougias P.G."/>
            <person name="Basile A."/>
            <person name="Luo G."/>
            <person name="Schluter A."/>
            <person name="Konstantinidis K.T."/>
            <person name="Angelidaki I."/>
        </authorList>
    </citation>
    <scope>NUCLEOTIDE SEQUENCE [LARGE SCALE GENOMIC DNA]</scope>
    <source>
        <strain evidence="1">AS15tlH2ME_198</strain>
    </source>
</reference>
<dbReference type="InterPro" id="IPR015424">
    <property type="entry name" value="PyrdxlP-dep_Trfase"/>
</dbReference>
<organism evidence="1 2">
    <name type="scientific">Corynebacterium humireducens</name>
    <dbReference type="NCBI Taxonomy" id="1223514"/>
    <lineage>
        <taxon>Bacteria</taxon>
        <taxon>Bacillati</taxon>
        <taxon>Actinomycetota</taxon>
        <taxon>Actinomycetes</taxon>
        <taxon>Mycobacteriales</taxon>
        <taxon>Corynebacteriaceae</taxon>
        <taxon>Corynebacterium</taxon>
    </lineage>
</organism>
<accession>A0A7X6PLM9</accession>
<dbReference type="EMBL" id="JAAZHI010000059">
    <property type="protein sequence ID" value="NLA55238.1"/>
    <property type="molecule type" value="Genomic_DNA"/>
</dbReference>
<gene>
    <name evidence="1" type="ORF">GX859_02890</name>
</gene>
<dbReference type="PANTHER" id="PTHR32325">
    <property type="entry name" value="BETA-ELIMINATING LYASE-LIKE PROTEIN-RELATED"/>
    <property type="match status" value="1"/>
</dbReference>
<protein>
    <submittedName>
        <fullName evidence="1">Tryptophanase</fullName>
    </submittedName>
</protein>
<proteinExistence type="predicted"/>
<dbReference type="Proteomes" id="UP000557899">
    <property type="component" value="Unassembled WGS sequence"/>
</dbReference>
<name>A0A7X6PLM9_9CORY</name>
<evidence type="ECO:0000313" key="1">
    <source>
        <dbReference type="EMBL" id="NLA55238.1"/>
    </source>
</evidence>